<accession>A0A075H5Q4</accession>
<protein>
    <submittedName>
        <fullName evidence="1">Uncharacterized protein</fullName>
    </submittedName>
</protein>
<sequence length="262" mass="28187">MTIIQSITLLLNAPIDPSEVEKPPVAMVVIAWHMASKGLIPAVHSAAAHIRVKAPYVVVIQAAVGPALGNNFLEWSDISIRKSCIPPTPKRGRTAIAMTIMPIPPNHCSSARQSNIPRAVSSRLAITVDPVVVRPDIASKNAPDIPISGIDSNIGRLANVAITIQLNVVKTNASFTPIANCLLLEPRARLIPTNRLAAAEIRNCGQTIPPSAASAMAGMVIDTDRITKRRPVTKKVDRILDTEYRSVKTALIYGLCSRHLYV</sequence>
<evidence type="ECO:0000313" key="1">
    <source>
        <dbReference type="EMBL" id="AIF10430.1"/>
    </source>
</evidence>
<organism evidence="1">
    <name type="scientific">uncultured marine thaumarchaeote KM3_45_G08</name>
    <dbReference type="NCBI Taxonomy" id="1456157"/>
    <lineage>
        <taxon>Archaea</taxon>
        <taxon>Nitrososphaerota</taxon>
        <taxon>environmental samples</taxon>
    </lineage>
</organism>
<proteinExistence type="predicted"/>
<dbReference type="EMBL" id="KF900891">
    <property type="protein sequence ID" value="AIF10430.1"/>
    <property type="molecule type" value="Genomic_DNA"/>
</dbReference>
<dbReference type="AlphaFoldDB" id="A0A075H5Q4"/>
<reference evidence="1" key="1">
    <citation type="journal article" date="2014" name="Genome Biol. Evol.">
        <title>Pangenome evidence for extensive interdomain horizontal transfer affecting lineage core and shell genes in uncultured planktonic thaumarchaeota and euryarchaeota.</title>
        <authorList>
            <person name="Deschamps P."/>
            <person name="Zivanovic Y."/>
            <person name="Moreira D."/>
            <person name="Rodriguez-Valera F."/>
            <person name="Lopez-Garcia P."/>
        </authorList>
    </citation>
    <scope>NUCLEOTIDE SEQUENCE</scope>
</reference>
<name>A0A075H5Q4_9ARCH</name>